<comment type="pathway">
    <text evidence="1 8">Amino-acid biosynthesis; L-histidine biosynthesis; L-histidine from 5-phospho-alpha-D-ribose 1-diphosphate: step 8/9.</text>
</comment>
<dbReference type="Proteomes" id="UP000614424">
    <property type="component" value="Unassembled WGS sequence"/>
</dbReference>
<keyword evidence="6 8" id="KW-0368">Histidine biosynthesis</keyword>
<dbReference type="InterPro" id="IPR004013">
    <property type="entry name" value="PHP_dom"/>
</dbReference>
<dbReference type="SUPFAM" id="SSF89550">
    <property type="entry name" value="PHP domain-like"/>
    <property type="match status" value="1"/>
</dbReference>
<dbReference type="Gene3D" id="3.20.20.140">
    <property type="entry name" value="Metal-dependent hydrolases"/>
    <property type="match status" value="1"/>
</dbReference>
<dbReference type="GO" id="GO:0005737">
    <property type="term" value="C:cytoplasm"/>
    <property type="evidence" value="ECO:0007669"/>
    <property type="project" value="TreeGrafter"/>
</dbReference>
<dbReference type="CDD" id="cd12110">
    <property type="entry name" value="PHP_HisPPase_Hisj_like"/>
    <property type="match status" value="1"/>
</dbReference>
<dbReference type="Pfam" id="PF02811">
    <property type="entry name" value="PHP"/>
    <property type="match status" value="1"/>
</dbReference>
<organism evidence="10 11">
    <name type="scientific">Candidatus Desulfobia pelagia</name>
    <dbReference type="NCBI Taxonomy" id="2841692"/>
    <lineage>
        <taxon>Bacteria</taxon>
        <taxon>Pseudomonadati</taxon>
        <taxon>Thermodesulfobacteriota</taxon>
        <taxon>Desulfobulbia</taxon>
        <taxon>Desulfobulbales</taxon>
        <taxon>Desulfobulbaceae</taxon>
        <taxon>Candidatus Desulfobia</taxon>
    </lineage>
</organism>
<evidence type="ECO:0000256" key="7">
    <source>
        <dbReference type="ARBA" id="ARBA00049158"/>
    </source>
</evidence>
<evidence type="ECO:0000256" key="6">
    <source>
        <dbReference type="ARBA" id="ARBA00023102"/>
    </source>
</evidence>
<name>A0A8J6N8G6_9BACT</name>
<dbReference type="NCBIfam" id="TIGR01856">
    <property type="entry name" value="hisJ_fam"/>
    <property type="match status" value="1"/>
</dbReference>
<evidence type="ECO:0000313" key="11">
    <source>
        <dbReference type="Proteomes" id="UP000614424"/>
    </source>
</evidence>
<evidence type="ECO:0000259" key="9">
    <source>
        <dbReference type="Pfam" id="PF02811"/>
    </source>
</evidence>
<keyword evidence="5 8" id="KW-0378">Hydrolase</keyword>
<feature type="domain" description="PHP" evidence="9">
    <location>
        <begin position="11"/>
        <end position="209"/>
    </location>
</feature>
<proteinExistence type="inferred from homology"/>
<dbReference type="GO" id="GO:0000105">
    <property type="term" value="P:L-histidine biosynthetic process"/>
    <property type="evidence" value="ECO:0007669"/>
    <property type="project" value="UniProtKB-UniRule"/>
</dbReference>
<dbReference type="EMBL" id="JACNJZ010000040">
    <property type="protein sequence ID" value="MBC8316576.1"/>
    <property type="molecule type" value="Genomic_DNA"/>
</dbReference>
<evidence type="ECO:0000256" key="4">
    <source>
        <dbReference type="ARBA" id="ARBA00022605"/>
    </source>
</evidence>
<comment type="similarity">
    <text evidence="2 8">Belongs to the PHP hydrolase family. HisK subfamily.</text>
</comment>
<dbReference type="PANTHER" id="PTHR21039:SF0">
    <property type="entry name" value="HISTIDINOL-PHOSPHATASE"/>
    <property type="match status" value="1"/>
</dbReference>
<sequence length="258" mass="29563">MLLPSIDITTDHHVHTRLCNHAVGEMEEYVKAAVEKGLRKIVFLEHFEIGINYFESTWLTRDDFLFYQEEGQYLQEKYRKDIEVGIGAEVGYNPDHVDETLAFLQTFDWDWIGLSYHFLKTDGFYANLVSKRQINLEALGAIGVDQVITMYLQALLQAVDQIPANMLCHLDAVLRYHPKIHFSSQHYALFRELLEKMVKKRLALEVNTSGFPMRGEQFPTLSILKEAVSLGVSLVPGSDAHRPVDVGRHFDQLPSLVV</sequence>
<keyword evidence="4 8" id="KW-0028">Amino-acid biosynthesis</keyword>
<accession>A0A8J6N8G6</accession>
<evidence type="ECO:0000256" key="1">
    <source>
        <dbReference type="ARBA" id="ARBA00004970"/>
    </source>
</evidence>
<protein>
    <recommendedName>
        <fullName evidence="3 8">Histidinol-phosphatase</fullName>
        <shortName evidence="8">HolPase</shortName>
        <ecNumber evidence="3 8">3.1.3.15</ecNumber>
    </recommendedName>
</protein>
<dbReference type="PANTHER" id="PTHR21039">
    <property type="entry name" value="HISTIDINOL PHOSPHATASE-RELATED"/>
    <property type="match status" value="1"/>
</dbReference>
<comment type="caution">
    <text evidence="10">The sequence shown here is derived from an EMBL/GenBank/DDBJ whole genome shotgun (WGS) entry which is preliminary data.</text>
</comment>
<dbReference type="InterPro" id="IPR016195">
    <property type="entry name" value="Pol/histidinol_Pase-like"/>
</dbReference>
<evidence type="ECO:0000256" key="2">
    <source>
        <dbReference type="ARBA" id="ARBA00009152"/>
    </source>
</evidence>
<gene>
    <name evidence="10" type="ORF">H8E41_01625</name>
</gene>
<comment type="catalytic activity">
    <reaction evidence="7 8">
        <text>L-histidinol phosphate + H2O = L-histidinol + phosphate</text>
        <dbReference type="Rhea" id="RHEA:14465"/>
        <dbReference type="ChEBI" id="CHEBI:15377"/>
        <dbReference type="ChEBI" id="CHEBI:43474"/>
        <dbReference type="ChEBI" id="CHEBI:57699"/>
        <dbReference type="ChEBI" id="CHEBI:57980"/>
        <dbReference type="EC" id="3.1.3.15"/>
    </reaction>
</comment>
<evidence type="ECO:0000313" key="10">
    <source>
        <dbReference type="EMBL" id="MBC8316576.1"/>
    </source>
</evidence>
<dbReference type="UniPathway" id="UPA00031">
    <property type="reaction ID" value="UER00013"/>
</dbReference>
<dbReference type="AlphaFoldDB" id="A0A8J6N8G6"/>
<dbReference type="GO" id="GO:0004401">
    <property type="term" value="F:histidinol-phosphatase activity"/>
    <property type="evidence" value="ECO:0007669"/>
    <property type="project" value="UniProtKB-UniRule"/>
</dbReference>
<reference evidence="10 11" key="1">
    <citation type="submission" date="2020-08" db="EMBL/GenBank/DDBJ databases">
        <title>Bridging the membrane lipid divide: bacteria of the FCB group superphylum have the potential to synthesize archaeal ether lipids.</title>
        <authorList>
            <person name="Villanueva L."/>
            <person name="Von Meijenfeldt F.A.B."/>
            <person name="Westbye A.B."/>
            <person name="Yadav S."/>
            <person name="Hopmans E.C."/>
            <person name="Dutilh B.E."/>
            <person name="Sinninghe Damste J.S."/>
        </authorList>
    </citation>
    <scope>NUCLEOTIDE SEQUENCE [LARGE SCALE GENOMIC DNA]</scope>
    <source>
        <strain evidence="10">NIOZ-UU47</strain>
    </source>
</reference>
<evidence type="ECO:0000256" key="5">
    <source>
        <dbReference type="ARBA" id="ARBA00022801"/>
    </source>
</evidence>
<evidence type="ECO:0000256" key="3">
    <source>
        <dbReference type="ARBA" id="ARBA00013085"/>
    </source>
</evidence>
<dbReference type="EC" id="3.1.3.15" evidence="3 8"/>
<dbReference type="InterPro" id="IPR010140">
    <property type="entry name" value="Histidinol_P_phosphatase_HisJ"/>
</dbReference>
<evidence type="ECO:0000256" key="8">
    <source>
        <dbReference type="RuleBase" id="RU366003"/>
    </source>
</evidence>